<dbReference type="InterPro" id="IPR046243">
    <property type="entry name" value="DUF6276"/>
</dbReference>
<comment type="caution">
    <text evidence="1">The sequence shown here is derived from an EMBL/GenBank/DDBJ whole genome shotgun (WGS) entry which is preliminary data.</text>
</comment>
<gene>
    <name evidence="1" type="ORF">ACFR9S_10415</name>
</gene>
<protein>
    <submittedName>
        <fullName evidence="1">DUF6276 family protein</fullName>
    </submittedName>
</protein>
<dbReference type="AlphaFoldDB" id="A0ABD6B6Y5"/>
<dbReference type="Pfam" id="PF19792">
    <property type="entry name" value="DUF6276"/>
    <property type="match status" value="1"/>
</dbReference>
<accession>A0ABD6B6Y5</accession>
<reference evidence="1 2" key="1">
    <citation type="journal article" date="2019" name="Int. J. Syst. Evol. Microbiol.">
        <title>The Global Catalogue of Microorganisms (GCM) 10K type strain sequencing project: providing services to taxonomists for standard genome sequencing and annotation.</title>
        <authorList>
            <consortium name="The Broad Institute Genomics Platform"/>
            <consortium name="The Broad Institute Genome Sequencing Center for Infectious Disease"/>
            <person name="Wu L."/>
            <person name="Ma J."/>
        </authorList>
    </citation>
    <scope>NUCLEOTIDE SEQUENCE [LARGE SCALE GENOMIC DNA]</scope>
    <source>
        <strain evidence="1 2">CGMCC 1.12285</strain>
    </source>
</reference>
<name>A0ABD6B6Y5_9EURY</name>
<evidence type="ECO:0000313" key="2">
    <source>
        <dbReference type="Proteomes" id="UP001597111"/>
    </source>
</evidence>
<dbReference type="RefSeq" id="WP_379731293.1">
    <property type="nucleotide sequence ID" value="NZ_JBHSWZ010000072.1"/>
</dbReference>
<evidence type="ECO:0000313" key="1">
    <source>
        <dbReference type="EMBL" id="MFD1526701.1"/>
    </source>
</evidence>
<sequence length="133" mass="13823">MSCPACGAPVVAFTVPTDLREHAPAAESAICSVCLRTLAASDAGVDDAPAPEEADFSVIHESFPTGEGAVAFALALGKLDSLALERAAIEELCEAAERAGVDVRLALERLAAADELDPPFDIGRRSQQLASFR</sequence>
<dbReference type="Proteomes" id="UP001597111">
    <property type="component" value="Unassembled WGS sequence"/>
</dbReference>
<organism evidence="1 2">
    <name type="scientific">Halolamina salina</name>
    <dbReference type="NCBI Taxonomy" id="1220023"/>
    <lineage>
        <taxon>Archaea</taxon>
        <taxon>Methanobacteriati</taxon>
        <taxon>Methanobacteriota</taxon>
        <taxon>Stenosarchaea group</taxon>
        <taxon>Halobacteria</taxon>
        <taxon>Halobacteriales</taxon>
        <taxon>Haloferacaceae</taxon>
    </lineage>
</organism>
<keyword evidence="2" id="KW-1185">Reference proteome</keyword>
<proteinExistence type="predicted"/>
<dbReference type="EMBL" id="JBHUDH010000117">
    <property type="protein sequence ID" value="MFD1526701.1"/>
    <property type="molecule type" value="Genomic_DNA"/>
</dbReference>